<dbReference type="EMBL" id="JAACJN010000002">
    <property type="protein sequence ID" value="KAF5393336.1"/>
    <property type="molecule type" value="Genomic_DNA"/>
</dbReference>
<organism evidence="2 3">
    <name type="scientific">Collybiopsis confluens</name>
    <dbReference type="NCBI Taxonomy" id="2823264"/>
    <lineage>
        <taxon>Eukaryota</taxon>
        <taxon>Fungi</taxon>
        <taxon>Dikarya</taxon>
        <taxon>Basidiomycota</taxon>
        <taxon>Agaricomycotina</taxon>
        <taxon>Agaricomycetes</taxon>
        <taxon>Agaricomycetidae</taxon>
        <taxon>Agaricales</taxon>
        <taxon>Marasmiineae</taxon>
        <taxon>Omphalotaceae</taxon>
        <taxon>Collybiopsis</taxon>
    </lineage>
</organism>
<keyword evidence="3" id="KW-1185">Reference proteome</keyword>
<protein>
    <recommendedName>
        <fullName evidence="4">Secreted protein</fullName>
    </recommendedName>
</protein>
<comment type="caution">
    <text evidence="2">The sequence shown here is derived from an EMBL/GenBank/DDBJ whole genome shotgun (WGS) entry which is preliminary data.</text>
</comment>
<feature type="signal peptide" evidence="1">
    <location>
        <begin position="1"/>
        <end position="26"/>
    </location>
</feature>
<gene>
    <name evidence="2" type="ORF">D9757_000560</name>
</gene>
<proteinExistence type="predicted"/>
<evidence type="ECO:0008006" key="4">
    <source>
        <dbReference type="Google" id="ProtNLM"/>
    </source>
</evidence>
<feature type="chain" id="PRO_5034365598" description="Secreted protein" evidence="1">
    <location>
        <begin position="27"/>
        <end position="82"/>
    </location>
</feature>
<dbReference type="OrthoDB" id="3342934at2759"/>
<sequence length="82" mass="9269">MAYTLLQIPAFLHSFFFVLVASKTHTVRVDNQCGYGTPQLIQGSPLPKIFLKIPWHRYAANRSFIRLVHREAIAGSIANTVE</sequence>
<evidence type="ECO:0000256" key="1">
    <source>
        <dbReference type="SAM" id="SignalP"/>
    </source>
</evidence>
<accession>A0A8H5MGZ2</accession>
<keyword evidence="1" id="KW-0732">Signal</keyword>
<name>A0A8H5MGZ2_9AGAR</name>
<dbReference type="AlphaFoldDB" id="A0A8H5MGZ2"/>
<evidence type="ECO:0000313" key="3">
    <source>
        <dbReference type="Proteomes" id="UP000518752"/>
    </source>
</evidence>
<dbReference type="Proteomes" id="UP000518752">
    <property type="component" value="Unassembled WGS sequence"/>
</dbReference>
<evidence type="ECO:0000313" key="2">
    <source>
        <dbReference type="EMBL" id="KAF5393336.1"/>
    </source>
</evidence>
<reference evidence="2 3" key="1">
    <citation type="journal article" date="2020" name="ISME J.">
        <title>Uncovering the hidden diversity of litter-decomposition mechanisms in mushroom-forming fungi.</title>
        <authorList>
            <person name="Floudas D."/>
            <person name="Bentzer J."/>
            <person name="Ahren D."/>
            <person name="Johansson T."/>
            <person name="Persson P."/>
            <person name="Tunlid A."/>
        </authorList>
    </citation>
    <scope>NUCLEOTIDE SEQUENCE [LARGE SCALE GENOMIC DNA]</scope>
    <source>
        <strain evidence="2 3">CBS 406.79</strain>
    </source>
</reference>